<gene>
    <name evidence="1" type="ORF">OSSY52_03730</name>
</gene>
<evidence type="ECO:0000313" key="1">
    <source>
        <dbReference type="EMBL" id="BBE30232.1"/>
    </source>
</evidence>
<proteinExistence type="predicted"/>
<dbReference type="AlphaFoldDB" id="A0A7G1G879"/>
<dbReference type="EMBL" id="AP018712">
    <property type="protein sequence ID" value="BBE30232.1"/>
    <property type="molecule type" value="Genomic_DNA"/>
</dbReference>
<dbReference type="Proteomes" id="UP000516361">
    <property type="component" value="Chromosome"/>
</dbReference>
<sequence>MEENNYEFTFTKYQLIKENGKKLDKYIEVPKTLNYKPVLLKNPIV</sequence>
<dbReference type="KEGG" id="ocy:OSSY52_03730"/>
<reference evidence="1 2" key="1">
    <citation type="submission" date="2018-06" db="EMBL/GenBank/DDBJ databases">
        <title>Genome sequencing of Oceanotoga sp. sy52.</title>
        <authorList>
            <person name="Mori K."/>
        </authorList>
    </citation>
    <scope>NUCLEOTIDE SEQUENCE [LARGE SCALE GENOMIC DNA]</scope>
    <source>
        <strain evidence="2">sy52</strain>
    </source>
</reference>
<accession>A0A7G1G879</accession>
<protein>
    <submittedName>
        <fullName evidence="1">Uncharacterized protein</fullName>
    </submittedName>
</protein>
<keyword evidence="2" id="KW-1185">Reference proteome</keyword>
<name>A0A7G1G879_9BACT</name>
<evidence type="ECO:0000313" key="2">
    <source>
        <dbReference type="Proteomes" id="UP000516361"/>
    </source>
</evidence>
<organism evidence="1 2">
    <name type="scientific">Tepiditoga spiralis</name>
    <dbReference type="NCBI Taxonomy" id="2108365"/>
    <lineage>
        <taxon>Bacteria</taxon>
        <taxon>Thermotogati</taxon>
        <taxon>Thermotogota</taxon>
        <taxon>Thermotogae</taxon>
        <taxon>Petrotogales</taxon>
        <taxon>Petrotogaceae</taxon>
        <taxon>Tepiditoga</taxon>
    </lineage>
</organism>
<dbReference type="InParanoid" id="A0A7G1G879"/>